<gene>
    <name evidence="5" type="ORF">BDV29DRAFT_167699</name>
</gene>
<keyword evidence="1" id="KW-0521">NADP</keyword>
<sequence length="200" mass="22481">MHSLNDLDTSGKVLYLGVSDTPAWVVAKANQYARDHGLRQFTVYQGMWNAAMSDFERDIVLMCRDEGMGLCPYRVLNQGRFQTEARFTEREKKNDGRNFVPFSEHDKKVSRVLEDVANAEGAELLQVSQAYVLYKTPYVFPIVGTRKVGHLKGVIPALGISLTTTEIEKIESAYTFNPGFPHTFLSGTLFSSNPPKAPWL</sequence>
<dbReference type="Proteomes" id="UP000326565">
    <property type="component" value="Unassembled WGS sequence"/>
</dbReference>
<evidence type="ECO:0000256" key="1">
    <source>
        <dbReference type="ARBA" id="ARBA00022857"/>
    </source>
</evidence>
<evidence type="ECO:0000313" key="6">
    <source>
        <dbReference type="Proteomes" id="UP000326565"/>
    </source>
</evidence>
<dbReference type="SUPFAM" id="SSF51430">
    <property type="entry name" value="NAD(P)-linked oxidoreductase"/>
    <property type="match status" value="1"/>
</dbReference>
<evidence type="ECO:0000256" key="2">
    <source>
        <dbReference type="ARBA" id="ARBA00023002"/>
    </source>
</evidence>
<dbReference type="OrthoDB" id="48988at2759"/>
<accession>A0A5N5XAH2</accession>
<dbReference type="InterPro" id="IPR050523">
    <property type="entry name" value="AKR_Detox_Biosynth"/>
</dbReference>
<evidence type="ECO:0000313" key="5">
    <source>
        <dbReference type="EMBL" id="KAB8077719.1"/>
    </source>
</evidence>
<proteinExistence type="inferred from homology"/>
<protein>
    <submittedName>
        <fullName evidence="5">NADP-dependent oxidoreductase domain-containing protein</fullName>
    </submittedName>
</protein>
<feature type="domain" description="NADP-dependent oxidoreductase" evidence="4">
    <location>
        <begin position="2"/>
        <end position="174"/>
    </location>
</feature>
<keyword evidence="2" id="KW-0560">Oxidoreductase</keyword>
<name>A0A5N5XAH2_9EURO</name>
<dbReference type="InterPro" id="IPR036812">
    <property type="entry name" value="NAD(P)_OxRdtase_dom_sf"/>
</dbReference>
<organism evidence="5 6">
    <name type="scientific">Aspergillus leporis</name>
    <dbReference type="NCBI Taxonomy" id="41062"/>
    <lineage>
        <taxon>Eukaryota</taxon>
        <taxon>Fungi</taxon>
        <taxon>Dikarya</taxon>
        <taxon>Ascomycota</taxon>
        <taxon>Pezizomycotina</taxon>
        <taxon>Eurotiomycetes</taxon>
        <taxon>Eurotiomycetidae</taxon>
        <taxon>Eurotiales</taxon>
        <taxon>Aspergillaceae</taxon>
        <taxon>Aspergillus</taxon>
        <taxon>Aspergillus subgen. Circumdati</taxon>
    </lineage>
</organism>
<reference evidence="5 6" key="1">
    <citation type="submission" date="2019-04" db="EMBL/GenBank/DDBJ databases">
        <title>Friends and foes A comparative genomics study of 23 Aspergillus species from section Flavi.</title>
        <authorList>
            <consortium name="DOE Joint Genome Institute"/>
            <person name="Kjaerbolling I."/>
            <person name="Vesth T."/>
            <person name="Frisvad J.C."/>
            <person name="Nybo J.L."/>
            <person name="Theobald S."/>
            <person name="Kildgaard S."/>
            <person name="Isbrandt T."/>
            <person name="Kuo A."/>
            <person name="Sato A."/>
            <person name="Lyhne E.K."/>
            <person name="Kogle M.E."/>
            <person name="Wiebenga A."/>
            <person name="Kun R.S."/>
            <person name="Lubbers R.J."/>
            <person name="Makela M.R."/>
            <person name="Barry K."/>
            <person name="Chovatia M."/>
            <person name="Clum A."/>
            <person name="Daum C."/>
            <person name="Haridas S."/>
            <person name="He G."/>
            <person name="LaButti K."/>
            <person name="Lipzen A."/>
            <person name="Mondo S."/>
            <person name="Riley R."/>
            <person name="Salamov A."/>
            <person name="Simmons B.A."/>
            <person name="Magnuson J.K."/>
            <person name="Henrissat B."/>
            <person name="Mortensen U.H."/>
            <person name="Larsen T.O."/>
            <person name="Devries R.P."/>
            <person name="Grigoriev I.V."/>
            <person name="Machida M."/>
            <person name="Baker S.E."/>
            <person name="Andersen M.R."/>
        </authorList>
    </citation>
    <scope>NUCLEOTIDE SEQUENCE [LARGE SCALE GENOMIC DNA]</scope>
    <source>
        <strain evidence="5 6">CBS 151.66</strain>
    </source>
</reference>
<dbReference type="Pfam" id="PF00248">
    <property type="entry name" value="Aldo_ket_red"/>
    <property type="match status" value="1"/>
</dbReference>
<dbReference type="PANTHER" id="PTHR43364:SF7">
    <property type="entry name" value="NADP-DEPENDENT OXIDOREDUCTASE DOMAIN-CONTAINING PROTEIN-RELATED"/>
    <property type="match status" value="1"/>
</dbReference>
<evidence type="ECO:0000256" key="3">
    <source>
        <dbReference type="ARBA" id="ARBA00038157"/>
    </source>
</evidence>
<dbReference type="InterPro" id="IPR023210">
    <property type="entry name" value="NADP_OxRdtase_dom"/>
</dbReference>
<dbReference type="EMBL" id="ML732165">
    <property type="protein sequence ID" value="KAB8077719.1"/>
    <property type="molecule type" value="Genomic_DNA"/>
</dbReference>
<keyword evidence="6" id="KW-1185">Reference proteome</keyword>
<dbReference type="PANTHER" id="PTHR43364">
    <property type="entry name" value="NADH-SPECIFIC METHYLGLYOXAL REDUCTASE-RELATED"/>
    <property type="match status" value="1"/>
</dbReference>
<dbReference type="GO" id="GO:0016491">
    <property type="term" value="F:oxidoreductase activity"/>
    <property type="evidence" value="ECO:0007669"/>
    <property type="project" value="UniProtKB-KW"/>
</dbReference>
<dbReference type="Gene3D" id="3.20.20.100">
    <property type="entry name" value="NADP-dependent oxidoreductase domain"/>
    <property type="match status" value="1"/>
</dbReference>
<evidence type="ECO:0000259" key="4">
    <source>
        <dbReference type="Pfam" id="PF00248"/>
    </source>
</evidence>
<dbReference type="AlphaFoldDB" id="A0A5N5XAH2"/>
<comment type="similarity">
    <text evidence="3">Belongs to the aldo/keto reductase family. Aldo/keto reductase 2 subfamily.</text>
</comment>